<reference evidence="15 16" key="1">
    <citation type="journal article" date="2018" name="PLoS Genet.">
        <title>Population sequencing reveals clonal diversity and ancestral inbreeding in the grapevine cultivar Chardonnay.</title>
        <authorList>
            <person name="Roach M.J."/>
            <person name="Johnson D.L."/>
            <person name="Bohlmann J."/>
            <person name="van Vuuren H.J."/>
            <person name="Jones S.J."/>
            <person name="Pretorius I.S."/>
            <person name="Schmidt S.A."/>
            <person name="Borneman A.R."/>
        </authorList>
    </citation>
    <scope>NUCLEOTIDE SEQUENCE [LARGE SCALE GENOMIC DNA]</scope>
    <source>
        <strain evidence="16">cv. Chardonnay</strain>
        <tissue evidence="15">Leaf</tissue>
    </source>
</reference>
<dbReference type="Proteomes" id="UP000288805">
    <property type="component" value="Unassembled WGS sequence"/>
</dbReference>
<evidence type="ECO:0000256" key="13">
    <source>
        <dbReference type="SAM" id="Phobius"/>
    </source>
</evidence>
<feature type="binding site" evidence="11">
    <location>
        <position position="135"/>
    </location>
    <ligand>
        <name>Mn(2+)</name>
        <dbReference type="ChEBI" id="CHEBI:29035"/>
    </ligand>
</feature>
<evidence type="ECO:0000256" key="12">
    <source>
        <dbReference type="RuleBase" id="RU366015"/>
    </source>
</evidence>
<evidence type="ECO:0000256" key="2">
    <source>
        <dbReference type="ARBA" id="ARBA00004271"/>
    </source>
</evidence>
<dbReference type="GO" id="GO:0048046">
    <property type="term" value="C:apoplast"/>
    <property type="evidence" value="ECO:0007669"/>
    <property type="project" value="UniProtKB-SubCell"/>
</dbReference>
<keyword evidence="9 10" id="KW-0464">Manganese</keyword>
<proteinExistence type="inferred from homology"/>
<feature type="binding site" evidence="11">
    <location>
        <position position="181"/>
    </location>
    <ligand>
        <name>Mn(2+)</name>
        <dbReference type="ChEBI" id="CHEBI:29035"/>
    </ligand>
</feature>
<name>A0A438IL99_VITVI</name>
<dbReference type="SUPFAM" id="SSF51182">
    <property type="entry name" value="RmlC-like cupins"/>
    <property type="match status" value="1"/>
</dbReference>
<dbReference type="Gene3D" id="2.60.120.10">
    <property type="entry name" value="Jelly Rolls"/>
    <property type="match status" value="1"/>
</dbReference>
<sequence>MEKSLSTILHVHLNLNPCKISALQMLTARYCIFIDIFLFSACCPGIATVSKTIAFLTFICLLAARVNGLVYKNPMLAQANDFSFSGLHVAGSTSNPSGSRVTPVTVAQLPGLNTLGISTARIDYAPWGINPPHTHPRASEILTVLEVSLMVGFVSSNPENRLINKVLQKGDVFVFPVGLIHFQRNVGYGNAVALAALSSQNPGAITITNAAFGSNAPIASKVLAKDVMSHVR</sequence>
<protein>
    <recommendedName>
        <fullName evidence="12">Germin-like protein</fullName>
    </recommendedName>
</protein>
<dbReference type="SMART" id="SM00835">
    <property type="entry name" value="Cupin_1"/>
    <property type="match status" value="1"/>
</dbReference>
<evidence type="ECO:0000313" key="16">
    <source>
        <dbReference type="Proteomes" id="UP000288805"/>
    </source>
</evidence>
<evidence type="ECO:0000256" key="3">
    <source>
        <dbReference type="ARBA" id="ARBA00007456"/>
    </source>
</evidence>
<dbReference type="InterPro" id="IPR011051">
    <property type="entry name" value="RmlC_Cupin_sf"/>
</dbReference>
<evidence type="ECO:0000256" key="9">
    <source>
        <dbReference type="ARBA" id="ARBA00023211"/>
    </source>
</evidence>
<keyword evidence="13" id="KW-0472">Membrane</keyword>
<feature type="domain" description="Cupin type-1" evidence="14">
    <location>
        <begin position="85"/>
        <end position="220"/>
    </location>
</feature>
<evidence type="ECO:0000256" key="6">
    <source>
        <dbReference type="ARBA" id="ARBA00022723"/>
    </source>
</evidence>
<dbReference type="PROSITE" id="PS00725">
    <property type="entry name" value="GERMIN"/>
    <property type="match status" value="1"/>
</dbReference>
<keyword evidence="4 12" id="KW-0052">Apoplast</keyword>
<dbReference type="EMBL" id="QGNW01000101">
    <property type="protein sequence ID" value="RVW97490.1"/>
    <property type="molecule type" value="Genomic_DNA"/>
</dbReference>
<dbReference type="PANTHER" id="PTHR31238">
    <property type="entry name" value="GERMIN-LIKE PROTEIN SUBFAMILY 3 MEMBER 3"/>
    <property type="match status" value="1"/>
</dbReference>
<comment type="subcellular location">
    <subcellularLocation>
        <location evidence="2 12">Secreted</location>
        <location evidence="2 12">Extracellular space</location>
        <location evidence="2 12">Apoplast</location>
    </subcellularLocation>
</comment>
<comment type="caution">
    <text evidence="15">The sequence shown here is derived from an EMBL/GenBank/DDBJ whole genome shotgun (WGS) entry which is preliminary data.</text>
</comment>
<evidence type="ECO:0000256" key="10">
    <source>
        <dbReference type="PIRSR" id="PIRSR601929-1"/>
    </source>
</evidence>
<feature type="binding site" evidence="11">
    <location>
        <position position="133"/>
    </location>
    <ligand>
        <name>Mn(2+)</name>
        <dbReference type="ChEBI" id="CHEBI:29035"/>
    </ligand>
</feature>
<organism evidence="15 16">
    <name type="scientific">Vitis vinifera</name>
    <name type="common">Grape</name>
    <dbReference type="NCBI Taxonomy" id="29760"/>
    <lineage>
        <taxon>Eukaryota</taxon>
        <taxon>Viridiplantae</taxon>
        <taxon>Streptophyta</taxon>
        <taxon>Embryophyta</taxon>
        <taxon>Tracheophyta</taxon>
        <taxon>Spermatophyta</taxon>
        <taxon>Magnoliopsida</taxon>
        <taxon>eudicotyledons</taxon>
        <taxon>Gunneridae</taxon>
        <taxon>Pentapetalae</taxon>
        <taxon>rosids</taxon>
        <taxon>Vitales</taxon>
        <taxon>Vitaceae</taxon>
        <taxon>Viteae</taxon>
        <taxon>Vitis</taxon>
    </lineage>
</organism>
<evidence type="ECO:0000256" key="1">
    <source>
        <dbReference type="ARBA" id="ARBA00003629"/>
    </source>
</evidence>
<dbReference type="CDD" id="cd02241">
    <property type="entry name" value="cupin_OxOx"/>
    <property type="match status" value="1"/>
</dbReference>
<evidence type="ECO:0000256" key="4">
    <source>
        <dbReference type="ARBA" id="ARBA00022523"/>
    </source>
</evidence>
<keyword evidence="7" id="KW-1015">Disulfide bond</keyword>
<evidence type="ECO:0000256" key="5">
    <source>
        <dbReference type="ARBA" id="ARBA00022525"/>
    </source>
</evidence>
<gene>
    <name evidence="15" type="primary">Os02g0491600_51</name>
    <name evidence="15" type="ORF">CK203_026242</name>
</gene>
<evidence type="ECO:0000256" key="7">
    <source>
        <dbReference type="ARBA" id="ARBA00023157"/>
    </source>
</evidence>
<evidence type="ECO:0000256" key="8">
    <source>
        <dbReference type="ARBA" id="ARBA00023180"/>
    </source>
</evidence>
<dbReference type="FunFam" id="2.60.120.10:FF:000005">
    <property type="entry name" value="Germin-like protein subfamily 1 member 8"/>
    <property type="match status" value="1"/>
</dbReference>
<feature type="transmembrane region" description="Helical" evidence="13">
    <location>
        <begin position="30"/>
        <end position="47"/>
    </location>
</feature>
<dbReference type="InterPro" id="IPR001929">
    <property type="entry name" value="Germin"/>
</dbReference>
<comment type="function">
    <text evidence="1">May play a role in plant defense. Probably has no oxalate oxidase activity even if the active site is conserved.</text>
</comment>
<dbReference type="InterPro" id="IPR006045">
    <property type="entry name" value="Cupin_1"/>
</dbReference>
<dbReference type="PRINTS" id="PR00325">
    <property type="entry name" value="GERMIN"/>
</dbReference>
<keyword evidence="8" id="KW-0325">Glycoprotein</keyword>
<dbReference type="GO" id="GO:0030145">
    <property type="term" value="F:manganese ion binding"/>
    <property type="evidence" value="ECO:0007669"/>
    <property type="project" value="UniProtKB-UniRule"/>
</dbReference>
<keyword evidence="6 10" id="KW-0479">Metal-binding</keyword>
<feature type="binding site" evidence="10">
    <location>
        <position position="135"/>
    </location>
    <ligand>
        <name>oxalate</name>
        <dbReference type="ChEBI" id="CHEBI:30623"/>
    </ligand>
</feature>
<dbReference type="Pfam" id="PF00190">
    <property type="entry name" value="Cupin_1"/>
    <property type="match status" value="1"/>
</dbReference>
<evidence type="ECO:0000256" key="11">
    <source>
        <dbReference type="PIRSR" id="PIRSR601929-2"/>
    </source>
</evidence>
<keyword evidence="13" id="KW-1133">Transmembrane helix</keyword>
<keyword evidence="5 12" id="KW-0964">Secreted</keyword>
<evidence type="ECO:0000259" key="14">
    <source>
        <dbReference type="SMART" id="SM00835"/>
    </source>
</evidence>
<feature type="binding site" evidence="11">
    <location>
        <position position="140"/>
    </location>
    <ligand>
        <name>Mn(2+)</name>
        <dbReference type="ChEBI" id="CHEBI:29035"/>
    </ligand>
</feature>
<feature type="binding site" evidence="10">
    <location>
        <position position="140"/>
    </location>
    <ligand>
        <name>oxalate</name>
        <dbReference type="ChEBI" id="CHEBI:30623"/>
    </ligand>
</feature>
<dbReference type="InterPro" id="IPR019780">
    <property type="entry name" value="Germin_Mn-BS"/>
</dbReference>
<feature type="binding site" evidence="10">
    <location>
        <position position="130"/>
    </location>
    <ligand>
        <name>oxalate</name>
        <dbReference type="ChEBI" id="CHEBI:30623"/>
    </ligand>
</feature>
<keyword evidence="13" id="KW-0812">Transmembrane</keyword>
<dbReference type="AlphaFoldDB" id="A0A438IL99"/>
<accession>A0A438IL99</accession>
<comment type="similarity">
    <text evidence="3 12">Belongs to the germin family.</text>
</comment>
<dbReference type="InterPro" id="IPR014710">
    <property type="entry name" value="RmlC-like_jellyroll"/>
</dbReference>
<feature type="transmembrane region" description="Helical" evidence="13">
    <location>
        <begin position="53"/>
        <end position="71"/>
    </location>
</feature>
<evidence type="ECO:0000313" key="15">
    <source>
        <dbReference type="EMBL" id="RVW97490.1"/>
    </source>
</evidence>